<dbReference type="PANTHER" id="PTHR30160:SF7">
    <property type="entry name" value="ADP-HEPTOSE--LPS HEPTOSYLTRANSFERASE 2"/>
    <property type="match status" value="1"/>
</dbReference>
<keyword evidence="5" id="KW-1185">Reference proteome</keyword>
<name>A0A6S7CW61_9BURK</name>
<dbReference type="GO" id="GO:0008713">
    <property type="term" value="F:ADP-heptose-lipopolysaccharide heptosyltransferase activity"/>
    <property type="evidence" value="ECO:0007669"/>
    <property type="project" value="TreeGrafter"/>
</dbReference>
<evidence type="ECO:0000256" key="2">
    <source>
        <dbReference type="ARBA" id="ARBA00022679"/>
    </source>
</evidence>
<gene>
    <name evidence="4" type="ORF">LMG26858_01906</name>
</gene>
<evidence type="ECO:0000313" key="5">
    <source>
        <dbReference type="Proteomes" id="UP000494117"/>
    </source>
</evidence>
<sequence>MPTLPSVSCDPARNCAIYISGGIGDGVLSMVFAQALAEQTGGTVSLLLTQKEPAQELFRSQPYVREVISLRTENGLRGWERISRVRQILADRAFDTLFFFTFRPHVALAARLAGIPRRIGFLRMHQPHFAALLTHRLWVRSKGTPHPDIYTWLPLLYAKAGYQCKPRYPSLVCNDSASSKAIQLCPPHSRTVGFGLNGSRPYKRYGGKAFAEVARILHARDSELRFVLVGGPDVQHIAQEMRASLPESIALLDTTQQVTNICDSHALIAHCSVFVSNDSMGMHIAVAHEIPTIGLFGATPVMRHVPWLHPIESAVKGDMAGIAPETVAEAIWQRLEEASPRALPTHPADRPQTGADNALLLK</sequence>
<dbReference type="Gene3D" id="3.40.50.2000">
    <property type="entry name" value="Glycogen Phosphorylase B"/>
    <property type="match status" value="2"/>
</dbReference>
<evidence type="ECO:0008006" key="6">
    <source>
        <dbReference type="Google" id="ProtNLM"/>
    </source>
</evidence>
<dbReference type="EMBL" id="CADILG010000010">
    <property type="protein sequence ID" value="CAB3854800.1"/>
    <property type="molecule type" value="Genomic_DNA"/>
</dbReference>
<accession>A0A6S7CW61</accession>
<dbReference type="GO" id="GO:0005829">
    <property type="term" value="C:cytosol"/>
    <property type="evidence" value="ECO:0007669"/>
    <property type="project" value="TreeGrafter"/>
</dbReference>
<dbReference type="AlphaFoldDB" id="A0A6S7CW61"/>
<evidence type="ECO:0000256" key="3">
    <source>
        <dbReference type="SAM" id="MobiDB-lite"/>
    </source>
</evidence>
<dbReference type="PANTHER" id="PTHR30160">
    <property type="entry name" value="TETRAACYLDISACCHARIDE 4'-KINASE-RELATED"/>
    <property type="match status" value="1"/>
</dbReference>
<dbReference type="Pfam" id="PF01075">
    <property type="entry name" value="Glyco_transf_9"/>
    <property type="match status" value="1"/>
</dbReference>
<proteinExistence type="predicted"/>
<keyword evidence="1" id="KW-0328">Glycosyltransferase</keyword>
<dbReference type="InterPro" id="IPR051199">
    <property type="entry name" value="LPS_LOS_Heptosyltrfase"/>
</dbReference>
<evidence type="ECO:0000313" key="4">
    <source>
        <dbReference type="EMBL" id="CAB3854800.1"/>
    </source>
</evidence>
<dbReference type="SUPFAM" id="SSF53756">
    <property type="entry name" value="UDP-Glycosyltransferase/glycogen phosphorylase"/>
    <property type="match status" value="1"/>
</dbReference>
<reference evidence="4 5" key="1">
    <citation type="submission" date="2020-04" db="EMBL/GenBank/DDBJ databases">
        <authorList>
            <person name="De Canck E."/>
        </authorList>
    </citation>
    <scope>NUCLEOTIDE SEQUENCE [LARGE SCALE GENOMIC DNA]</scope>
    <source>
        <strain evidence="4 5">LMG 26858</strain>
    </source>
</reference>
<keyword evidence="2" id="KW-0808">Transferase</keyword>
<dbReference type="RefSeq" id="WP_175206799.1">
    <property type="nucleotide sequence ID" value="NZ_CADILG010000010.1"/>
</dbReference>
<feature type="region of interest" description="Disordered" evidence="3">
    <location>
        <begin position="340"/>
        <end position="362"/>
    </location>
</feature>
<protein>
    <recommendedName>
        <fullName evidence="6">ADP-heptose--LPS heptosyltransferase 2</fullName>
    </recommendedName>
</protein>
<dbReference type="InterPro" id="IPR002201">
    <property type="entry name" value="Glyco_trans_9"/>
</dbReference>
<dbReference type="CDD" id="cd03789">
    <property type="entry name" value="GT9_LPS_heptosyltransferase"/>
    <property type="match status" value="1"/>
</dbReference>
<dbReference type="GO" id="GO:0009244">
    <property type="term" value="P:lipopolysaccharide core region biosynthetic process"/>
    <property type="evidence" value="ECO:0007669"/>
    <property type="project" value="TreeGrafter"/>
</dbReference>
<dbReference type="Proteomes" id="UP000494117">
    <property type="component" value="Unassembled WGS sequence"/>
</dbReference>
<organism evidence="4 5">
    <name type="scientific">Achromobacter anxifer</name>
    <dbReference type="NCBI Taxonomy" id="1287737"/>
    <lineage>
        <taxon>Bacteria</taxon>
        <taxon>Pseudomonadati</taxon>
        <taxon>Pseudomonadota</taxon>
        <taxon>Betaproteobacteria</taxon>
        <taxon>Burkholderiales</taxon>
        <taxon>Alcaligenaceae</taxon>
        <taxon>Achromobacter</taxon>
    </lineage>
</organism>
<evidence type="ECO:0000256" key="1">
    <source>
        <dbReference type="ARBA" id="ARBA00022676"/>
    </source>
</evidence>